<comment type="caution">
    <text evidence="1">The sequence shown here is derived from an EMBL/GenBank/DDBJ whole genome shotgun (WGS) entry which is preliminary data.</text>
</comment>
<organism evidence="1 2">
    <name type="scientific">Rhizophagus irregularis</name>
    <dbReference type="NCBI Taxonomy" id="588596"/>
    <lineage>
        <taxon>Eukaryota</taxon>
        <taxon>Fungi</taxon>
        <taxon>Fungi incertae sedis</taxon>
        <taxon>Mucoromycota</taxon>
        <taxon>Glomeromycotina</taxon>
        <taxon>Glomeromycetes</taxon>
        <taxon>Glomerales</taxon>
        <taxon>Glomeraceae</taxon>
        <taxon>Rhizophagus</taxon>
    </lineage>
</organism>
<dbReference type="AlphaFoldDB" id="A0A915ZY72"/>
<accession>A0A915ZY72</accession>
<proteinExistence type="predicted"/>
<name>A0A915ZY72_9GLOM</name>
<evidence type="ECO:0000313" key="2">
    <source>
        <dbReference type="Proteomes" id="UP000684084"/>
    </source>
</evidence>
<gene>
    <name evidence="1" type="ORF">CHRIB12_LOCUS22144</name>
</gene>
<dbReference type="VEuPathDB" id="FungiDB:RhiirFUN_008795"/>
<dbReference type="Proteomes" id="UP000684084">
    <property type="component" value="Unassembled WGS sequence"/>
</dbReference>
<dbReference type="OrthoDB" id="2308816at2759"/>
<sequence length="170" mass="19754">MRFSHPTTTISHPTELDSELTHLKKAIIKELQKRLKNHHNAIGEQSFSIHCSEDAFIGIFRSHITRYSPCGSYYFCSFKRKNAFDEIGKILNDKNWEERNYGQGQLSFVRLHVPEIDNSNISNKRKTKAKLSENGEMTITWKMMGGVDKENHKFEAGTAQFHFFLDQCQI</sequence>
<dbReference type="EMBL" id="CAGKOT010000074">
    <property type="protein sequence ID" value="CAB5391892.1"/>
    <property type="molecule type" value="Genomic_DNA"/>
</dbReference>
<evidence type="ECO:0000313" key="1">
    <source>
        <dbReference type="EMBL" id="CAB5391892.1"/>
    </source>
</evidence>
<protein>
    <submittedName>
        <fullName evidence="1">Uncharacterized protein</fullName>
    </submittedName>
</protein>
<reference evidence="1" key="1">
    <citation type="submission" date="2020-05" db="EMBL/GenBank/DDBJ databases">
        <authorList>
            <person name="Rincon C."/>
            <person name="Sanders R I."/>
            <person name="Robbins C."/>
            <person name="Chaturvedi A."/>
        </authorList>
    </citation>
    <scope>NUCLEOTIDE SEQUENCE</scope>
    <source>
        <strain evidence="1">CHB12</strain>
    </source>
</reference>